<evidence type="ECO:0000313" key="13">
    <source>
        <dbReference type="Proteomes" id="UP001498771"/>
    </source>
</evidence>
<evidence type="ECO:0000256" key="5">
    <source>
        <dbReference type="ARBA" id="ARBA00022946"/>
    </source>
</evidence>
<reference evidence="12 13" key="1">
    <citation type="submission" date="2024-03" db="EMBL/GenBank/DDBJ databases">
        <title>Genome-scale model development and genomic sequencing of the oleaginous clade Lipomyces.</title>
        <authorList>
            <consortium name="Lawrence Berkeley National Laboratory"/>
            <person name="Czajka J.J."/>
            <person name="Han Y."/>
            <person name="Kim J."/>
            <person name="Mondo S.J."/>
            <person name="Hofstad B.A."/>
            <person name="Robles A."/>
            <person name="Haridas S."/>
            <person name="Riley R."/>
            <person name="LaButti K."/>
            <person name="Pangilinan J."/>
            <person name="Andreopoulos W."/>
            <person name="Lipzen A."/>
            <person name="Yan J."/>
            <person name="Wang M."/>
            <person name="Ng V."/>
            <person name="Grigoriev I.V."/>
            <person name="Spatafora J.W."/>
            <person name="Magnuson J.K."/>
            <person name="Baker S.E."/>
            <person name="Pomraning K.R."/>
        </authorList>
    </citation>
    <scope>NUCLEOTIDE SEQUENCE [LARGE SCALE GENOMIC DNA]</scope>
    <source>
        <strain evidence="12 13">Phaff 52-87</strain>
    </source>
</reference>
<dbReference type="PANTHER" id="PTHR31068:SF0">
    <property type="entry name" value="MITOCHONDRIAL DISTRIBUTION AND MORPHOLOGY PROTEIN 31"/>
    <property type="match status" value="1"/>
</dbReference>
<keyword evidence="6 11" id="KW-1133">Transmembrane helix</keyword>
<keyword evidence="7" id="KW-0496">Mitochondrion</keyword>
<keyword evidence="5" id="KW-0809">Transit peptide</keyword>
<evidence type="ECO:0000256" key="6">
    <source>
        <dbReference type="ARBA" id="ARBA00022989"/>
    </source>
</evidence>
<dbReference type="GeneID" id="90035143"/>
<feature type="compositionally biased region" description="Low complexity" evidence="10">
    <location>
        <begin position="152"/>
        <end position="161"/>
    </location>
</feature>
<feature type="transmembrane region" description="Helical" evidence="11">
    <location>
        <begin position="235"/>
        <end position="260"/>
    </location>
</feature>
<name>A0ABR1F7E1_9ASCO</name>
<accession>A0ABR1F7E1</accession>
<keyword evidence="3 11" id="KW-0812">Transmembrane</keyword>
<comment type="similarity">
    <text evidence="2">Belongs to the MDM31/MDM32 family.</text>
</comment>
<sequence length="765" mass="86836">MAARQPQHIIRSLCGLTTMRSTATSRPDLLASQPTNLLYLIRHYSRASGTASAHPQLSSSTACCQRLHERNRHVRISQLAFSRTRGSYPLYPSRKGLGPHAFSFSRTFTSYCSRYAEEGGKQMRQQISLANEAKVGKSSESNPMARQGEDVSGSGHSSSSGTDQHDHADSTFKQQTSDHSHETWSSAVSRRLPHRPTKEELLKAASGAFERFKIRFKWVLLRQVRPFNMDDMSAFFSWLILGNVIWVLLGTTTFFSLFILTGNTVFAQETFGRIIGNYLTKETGVTVVFENAIVPRWSDGVISFRNVFISRRPGKNDNRVVKGSRATAAAAAAAAAAAHNGEPAPELEEEVVDDGNYTQFDLTVDSINVTLSFRKWMNGKGILADVEVKGIRGLIDRTHVHWLPGVDPRSYKKVHRPGDFEIEHFVLEDALVTILQPDNFRPFEISIFSCDLPQLRRQWLFYDILGANHMSGSYDDSLFTIHPRQTLTSTGGGLQPDDDRYTWKKTSRLRVDGVSMDHLNRGVTEGAFSWISDGEVDLIADVMIPSEDQDKNFSRVMQDILERWEETLLNREQKRRQDVTRHERDYDIDDDEHEFQNRNWTLRNMIEYAKQQYQINRGQIELEDVISLPVSSSSGSTIGPKQPEKYIVFDLRIQLHNVRAALPLMPPELSYINNALIRPMIAYINNRNTYIPINCRVVKKLSEFDGSWTIFDSGLMDDLSAEVYEAIATNVRDDEERARRMKKVGMWSLHLALQVFLMSIGTIAI</sequence>
<dbReference type="EMBL" id="JBBJBU010000004">
    <property type="protein sequence ID" value="KAK7205764.1"/>
    <property type="molecule type" value="Genomic_DNA"/>
</dbReference>
<dbReference type="Pfam" id="PF08118">
    <property type="entry name" value="MDM31_MDM32"/>
    <property type="match status" value="1"/>
</dbReference>
<evidence type="ECO:0000256" key="7">
    <source>
        <dbReference type="ARBA" id="ARBA00023128"/>
    </source>
</evidence>
<evidence type="ECO:0000256" key="2">
    <source>
        <dbReference type="ARBA" id="ARBA00005687"/>
    </source>
</evidence>
<feature type="region of interest" description="Disordered" evidence="10">
    <location>
        <begin position="132"/>
        <end position="190"/>
    </location>
</feature>
<feature type="compositionally biased region" description="Basic and acidic residues" evidence="10">
    <location>
        <begin position="163"/>
        <end position="182"/>
    </location>
</feature>
<evidence type="ECO:0000256" key="9">
    <source>
        <dbReference type="ARBA" id="ARBA00025191"/>
    </source>
</evidence>
<keyword evidence="8 11" id="KW-0472">Membrane</keyword>
<evidence type="ECO:0000313" key="12">
    <source>
        <dbReference type="EMBL" id="KAK7205764.1"/>
    </source>
</evidence>
<protein>
    <submittedName>
        <fullName evidence="12">Mitochondrion biogenesis protein</fullName>
    </submittedName>
</protein>
<evidence type="ECO:0000256" key="11">
    <source>
        <dbReference type="SAM" id="Phobius"/>
    </source>
</evidence>
<comment type="caution">
    <text evidence="12">The sequence shown here is derived from an EMBL/GenBank/DDBJ whole genome shotgun (WGS) entry which is preliminary data.</text>
</comment>
<organism evidence="12 13">
    <name type="scientific">Myxozyma melibiosi</name>
    <dbReference type="NCBI Taxonomy" id="54550"/>
    <lineage>
        <taxon>Eukaryota</taxon>
        <taxon>Fungi</taxon>
        <taxon>Dikarya</taxon>
        <taxon>Ascomycota</taxon>
        <taxon>Saccharomycotina</taxon>
        <taxon>Lipomycetes</taxon>
        <taxon>Lipomycetales</taxon>
        <taxon>Lipomycetaceae</taxon>
        <taxon>Myxozyma</taxon>
    </lineage>
</organism>
<keyword evidence="4" id="KW-0999">Mitochondrion inner membrane</keyword>
<evidence type="ECO:0000256" key="3">
    <source>
        <dbReference type="ARBA" id="ARBA00022692"/>
    </source>
</evidence>
<dbReference type="Proteomes" id="UP001498771">
    <property type="component" value="Unassembled WGS sequence"/>
</dbReference>
<comment type="subcellular location">
    <subcellularLocation>
        <location evidence="1">Mitochondrion inner membrane</location>
    </subcellularLocation>
</comment>
<proteinExistence type="inferred from homology"/>
<comment type="function">
    <text evidence="9">Involved in the organization of the mitochondrial membranes and the global structure of the mitochondria. Also required for mitochondrial distribution and mobility as well as for the maintenance of mitochondrial DNA nucleoids structures.</text>
</comment>
<dbReference type="InterPro" id="IPR012571">
    <property type="entry name" value="Mdm31/Mdm32"/>
</dbReference>
<evidence type="ECO:0000256" key="1">
    <source>
        <dbReference type="ARBA" id="ARBA00004273"/>
    </source>
</evidence>
<gene>
    <name evidence="12" type="ORF">BZA70DRAFT_141244</name>
</gene>
<evidence type="ECO:0000256" key="8">
    <source>
        <dbReference type="ARBA" id="ARBA00023136"/>
    </source>
</evidence>
<keyword evidence="13" id="KW-1185">Reference proteome</keyword>
<dbReference type="RefSeq" id="XP_064768797.1">
    <property type="nucleotide sequence ID" value="XM_064909631.1"/>
</dbReference>
<evidence type="ECO:0000256" key="10">
    <source>
        <dbReference type="SAM" id="MobiDB-lite"/>
    </source>
</evidence>
<evidence type="ECO:0000256" key="4">
    <source>
        <dbReference type="ARBA" id="ARBA00022792"/>
    </source>
</evidence>
<dbReference type="PANTHER" id="PTHR31068">
    <property type="entry name" value="MITOCHONDRIAL DISTRIBUTION AND MORPHOLOGY PROTEIN 31"/>
    <property type="match status" value="1"/>
</dbReference>